<dbReference type="STRING" id="53376.BST25_11070"/>
<dbReference type="Pfam" id="PF05534">
    <property type="entry name" value="HicB"/>
    <property type="match status" value="1"/>
</dbReference>
<dbReference type="Proteomes" id="UP000192566">
    <property type="component" value="Unassembled WGS sequence"/>
</dbReference>
<reference evidence="1 2" key="1">
    <citation type="submission" date="2017-02" db="EMBL/GenBank/DDBJ databases">
        <title>The new phylogeny of genus Mycobacterium.</title>
        <authorList>
            <person name="Tortoli E."/>
            <person name="Trovato A."/>
            <person name="Cirillo D.M."/>
        </authorList>
    </citation>
    <scope>NUCLEOTIDE SEQUENCE [LARGE SCALE GENOMIC DNA]</scope>
    <source>
        <strain evidence="1 2">DSM 44471</strain>
    </source>
</reference>
<keyword evidence="2" id="KW-1185">Reference proteome</keyword>
<evidence type="ECO:0000313" key="1">
    <source>
        <dbReference type="EMBL" id="ORA73929.1"/>
    </source>
</evidence>
<dbReference type="GO" id="GO:0006355">
    <property type="term" value="P:regulation of DNA-templated transcription"/>
    <property type="evidence" value="ECO:0007669"/>
    <property type="project" value="InterPro"/>
</dbReference>
<dbReference type="RefSeq" id="WP_083074054.1">
    <property type="nucleotide sequence ID" value="NZ_AP022615.1"/>
</dbReference>
<dbReference type="InterPro" id="IPR010985">
    <property type="entry name" value="Ribbon_hlx_hlx"/>
</dbReference>
<evidence type="ECO:0000313" key="2">
    <source>
        <dbReference type="Proteomes" id="UP000192566"/>
    </source>
</evidence>
<proteinExistence type="predicted"/>
<dbReference type="SUPFAM" id="SSF143100">
    <property type="entry name" value="TTHA1013/TTHA0281-like"/>
    <property type="match status" value="1"/>
</dbReference>
<name>A0A1X0DP70_MYCHE</name>
<dbReference type="EMBL" id="MVHR01000013">
    <property type="protein sequence ID" value="ORA73929.1"/>
    <property type="molecule type" value="Genomic_DNA"/>
</dbReference>
<sequence>MSDLHYTYRVEWSPEDDEWVGLVAEFPSLSWLDPNPLEAMRGIRDLVEGVVDDMRESGEIPPAPLADRRYSGKVFVRTSPELHRRLTIEAAEQGVSVNQWAMQKLAERSTGPSHVSAATLAKEDA</sequence>
<dbReference type="AlphaFoldDB" id="A0A1X0DP70"/>
<organism evidence="1 2">
    <name type="scientific">Mycobacterium heidelbergense</name>
    <dbReference type="NCBI Taxonomy" id="53376"/>
    <lineage>
        <taxon>Bacteria</taxon>
        <taxon>Bacillati</taxon>
        <taxon>Actinomycetota</taxon>
        <taxon>Actinomycetes</taxon>
        <taxon>Mycobacteriales</taxon>
        <taxon>Mycobacteriaceae</taxon>
        <taxon>Mycobacterium</taxon>
        <taxon>Mycobacterium simiae complex</taxon>
    </lineage>
</organism>
<dbReference type="SUPFAM" id="SSF47598">
    <property type="entry name" value="Ribbon-helix-helix"/>
    <property type="match status" value="1"/>
</dbReference>
<dbReference type="InterPro" id="IPR008651">
    <property type="entry name" value="Uncharacterised_HicB"/>
</dbReference>
<dbReference type="InterPro" id="IPR035069">
    <property type="entry name" value="TTHA1013/TTHA0281-like"/>
</dbReference>
<accession>A0A1X0DP70</accession>
<gene>
    <name evidence="1" type="ORF">BST25_11070</name>
</gene>
<dbReference type="OrthoDB" id="5297106at2"/>
<comment type="caution">
    <text evidence="1">The sequence shown here is derived from an EMBL/GenBank/DDBJ whole genome shotgun (WGS) entry which is preliminary data.</text>
</comment>
<protein>
    <submittedName>
        <fullName evidence="1">Uncharacterized protein</fullName>
    </submittedName>
</protein>